<accession>A0A2G5VAZ3</accession>
<evidence type="ECO:0000313" key="5">
    <source>
        <dbReference type="Proteomes" id="UP000230233"/>
    </source>
</evidence>
<dbReference type="PANTHER" id="PTHR22743:SF165">
    <property type="entry name" value="BTB AND MATH DOMAIN CONTAINING-RELATED"/>
    <property type="match status" value="1"/>
</dbReference>
<dbReference type="OrthoDB" id="45365at2759"/>
<keyword evidence="5" id="KW-1185">Reference proteome</keyword>
<dbReference type="InterPro" id="IPR011333">
    <property type="entry name" value="SKP1/BTB/POZ_sf"/>
</dbReference>
<dbReference type="InterPro" id="IPR000210">
    <property type="entry name" value="BTB/POZ_dom"/>
</dbReference>
<evidence type="ECO:0000259" key="3">
    <source>
        <dbReference type="PROSITE" id="PS50097"/>
    </source>
</evidence>
<dbReference type="SMART" id="SM00061">
    <property type="entry name" value="MATH"/>
    <property type="match status" value="1"/>
</dbReference>
<dbReference type="Gene3D" id="3.30.710.10">
    <property type="entry name" value="Potassium Channel Kv1.1, Chain A"/>
    <property type="match status" value="1"/>
</dbReference>
<feature type="transmembrane region" description="Helical" evidence="2">
    <location>
        <begin position="400"/>
        <end position="420"/>
    </location>
</feature>
<evidence type="ECO:0000313" key="4">
    <source>
        <dbReference type="EMBL" id="PIC48902.1"/>
    </source>
</evidence>
<sequence length="421" mass="48780">MGRNRNCLRRSREDCLRLHSASRNLPINIEKEPDSAIVPENMKSLEKLMLAVTAETKEARNQHEQQFNELSDKLQSIETSISKLSKSNEDPPKSDDDSMRKAIDESTVQTNNQANVASEKRFKLNHVFKNVKKFKENVKHYSEKEVHYNAKWSICVKRLGNQLIFYTYCEPIDPSTKWSFLREYEHEDVDKTQNDAINPDTFCFQKKCGTGNDEFVKWEEMGTWCLVDGNLTVETNLTIIETTGLGKKKIRKFDESQKDVSDVILVVGITKFYVSKMFLASQSSVFKALLFGNFKESKQSVVTLNGIDPNDFHYFLEILYGESAIDEFNVEDIARLADMYDAPTAVRKCEEFLLKDSKKTVEMKLTIASRYHLENLEEKCMSEITAKLSKNADCRTQFDFRGMLFCVSIFLFIIWSLWMFQ</sequence>
<dbReference type="AlphaFoldDB" id="A0A2G5VAZ3"/>
<dbReference type="SMART" id="SM00225">
    <property type="entry name" value="BTB"/>
    <property type="match status" value="1"/>
</dbReference>
<dbReference type="CDD" id="cd00121">
    <property type="entry name" value="MATH"/>
    <property type="match status" value="1"/>
</dbReference>
<evidence type="ECO:0000256" key="1">
    <source>
        <dbReference type="SAM" id="Coils"/>
    </source>
</evidence>
<keyword evidence="2" id="KW-0812">Transmembrane</keyword>
<dbReference type="PANTHER" id="PTHR22743">
    <property type="entry name" value="MEPRIN/TRAF-LIKE MATH FAMILY-C.ELEGANS"/>
    <property type="match status" value="1"/>
</dbReference>
<keyword evidence="2" id="KW-0472">Membrane</keyword>
<dbReference type="SUPFAM" id="SSF49599">
    <property type="entry name" value="TRAF domain-like"/>
    <property type="match status" value="1"/>
</dbReference>
<protein>
    <recommendedName>
        <fullName evidence="3">BTB domain-containing protein</fullName>
    </recommendedName>
</protein>
<dbReference type="InterPro" id="IPR052664">
    <property type="entry name" value="BTB-MATH_domain_protein"/>
</dbReference>
<dbReference type="Proteomes" id="UP000230233">
    <property type="component" value="Chromosome II"/>
</dbReference>
<dbReference type="EMBL" id="PDUG01000002">
    <property type="protein sequence ID" value="PIC48902.1"/>
    <property type="molecule type" value="Genomic_DNA"/>
</dbReference>
<gene>
    <name evidence="4" type="primary">Cnig_chr_II.g7709</name>
    <name evidence="4" type="ORF">B9Z55_007709</name>
</gene>
<dbReference type="SUPFAM" id="SSF54695">
    <property type="entry name" value="POZ domain"/>
    <property type="match status" value="1"/>
</dbReference>
<evidence type="ECO:0000256" key="2">
    <source>
        <dbReference type="SAM" id="Phobius"/>
    </source>
</evidence>
<keyword evidence="2" id="KW-1133">Transmembrane helix</keyword>
<keyword evidence="1" id="KW-0175">Coiled coil</keyword>
<dbReference type="CDD" id="cd18186">
    <property type="entry name" value="BTB_POZ_ZBTB_KLHL-like"/>
    <property type="match status" value="1"/>
</dbReference>
<feature type="coiled-coil region" evidence="1">
    <location>
        <begin position="42"/>
        <end position="80"/>
    </location>
</feature>
<comment type="caution">
    <text evidence="4">The sequence shown here is derived from an EMBL/GenBank/DDBJ whole genome shotgun (WGS) entry which is preliminary data.</text>
</comment>
<feature type="domain" description="BTB" evidence="3">
    <location>
        <begin position="261"/>
        <end position="320"/>
    </location>
</feature>
<dbReference type="Pfam" id="PF00917">
    <property type="entry name" value="MATH"/>
    <property type="match status" value="1"/>
</dbReference>
<dbReference type="Pfam" id="PF00651">
    <property type="entry name" value="BTB"/>
    <property type="match status" value="1"/>
</dbReference>
<reference evidence="5" key="1">
    <citation type="submission" date="2017-10" db="EMBL/GenBank/DDBJ databases">
        <title>Rapid genome shrinkage in a self-fertile nematode reveals novel sperm competition proteins.</title>
        <authorList>
            <person name="Yin D."/>
            <person name="Schwarz E.M."/>
            <person name="Thomas C.G."/>
            <person name="Felde R.L."/>
            <person name="Korf I.F."/>
            <person name="Cutter A.D."/>
            <person name="Schartner C.M."/>
            <person name="Ralston E.J."/>
            <person name="Meyer B.J."/>
            <person name="Haag E.S."/>
        </authorList>
    </citation>
    <scope>NUCLEOTIDE SEQUENCE [LARGE SCALE GENOMIC DNA]</scope>
    <source>
        <strain evidence="5">JU1422</strain>
    </source>
</reference>
<name>A0A2G5VAZ3_9PELO</name>
<organism evidence="4 5">
    <name type="scientific">Caenorhabditis nigoni</name>
    <dbReference type="NCBI Taxonomy" id="1611254"/>
    <lineage>
        <taxon>Eukaryota</taxon>
        <taxon>Metazoa</taxon>
        <taxon>Ecdysozoa</taxon>
        <taxon>Nematoda</taxon>
        <taxon>Chromadorea</taxon>
        <taxon>Rhabditida</taxon>
        <taxon>Rhabditina</taxon>
        <taxon>Rhabditomorpha</taxon>
        <taxon>Rhabditoidea</taxon>
        <taxon>Rhabditidae</taxon>
        <taxon>Peloderinae</taxon>
        <taxon>Caenorhabditis</taxon>
    </lineage>
</organism>
<dbReference type="PROSITE" id="PS50097">
    <property type="entry name" value="BTB"/>
    <property type="match status" value="1"/>
</dbReference>
<proteinExistence type="predicted"/>
<dbReference type="InterPro" id="IPR002083">
    <property type="entry name" value="MATH/TRAF_dom"/>
</dbReference>